<dbReference type="AlphaFoldDB" id="A0A9K3NYJ8"/>
<sequence>MMLKYLQPHDHIIILAYTFAYIYFHISYTFALNYHDSSTSNTRRALHHSSTRYKLLMHNFTKPYIQSEFSYGLHLKHT</sequence>
<dbReference type="EMBL" id="MNCJ02000317">
    <property type="protein sequence ID" value="KAF5817249.1"/>
    <property type="molecule type" value="Genomic_DNA"/>
</dbReference>
<reference evidence="2" key="2">
    <citation type="submission" date="2020-06" db="EMBL/GenBank/DDBJ databases">
        <title>Helianthus annuus Genome sequencing and assembly Release 2.</title>
        <authorList>
            <person name="Gouzy J."/>
            <person name="Langlade N."/>
            <person name="Munos S."/>
        </authorList>
    </citation>
    <scope>NUCLEOTIDE SEQUENCE</scope>
    <source>
        <tissue evidence="2">Leaves</tissue>
    </source>
</reference>
<evidence type="ECO:0000256" key="1">
    <source>
        <dbReference type="SAM" id="Phobius"/>
    </source>
</evidence>
<reference evidence="2" key="1">
    <citation type="journal article" date="2017" name="Nature">
        <title>The sunflower genome provides insights into oil metabolism, flowering and Asterid evolution.</title>
        <authorList>
            <person name="Badouin H."/>
            <person name="Gouzy J."/>
            <person name="Grassa C.J."/>
            <person name="Murat F."/>
            <person name="Staton S.E."/>
            <person name="Cottret L."/>
            <person name="Lelandais-Briere C."/>
            <person name="Owens G.L."/>
            <person name="Carrere S."/>
            <person name="Mayjonade B."/>
            <person name="Legrand L."/>
            <person name="Gill N."/>
            <person name="Kane N.C."/>
            <person name="Bowers J.E."/>
            <person name="Hubner S."/>
            <person name="Bellec A."/>
            <person name="Berard A."/>
            <person name="Berges H."/>
            <person name="Blanchet N."/>
            <person name="Boniface M.C."/>
            <person name="Brunel D."/>
            <person name="Catrice O."/>
            <person name="Chaidir N."/>
            <person name="Claudel C."/>
            <person name="Donnadieu C."/>
            <person name="Faraut T."/>
            <person name="Fievet G."/>
            <person name="Helmstetter N."/>
            <person name="King M."/>
            <person name="Knapp S.J."/>
            <person name="Lai Z."/>
            <person name="Le Paslier M.C."/>
            <person name="Lippi Y."/>
            <person name="Lorenzon L."/>
            <person name="Mandel J.R."/>
            <person name="Marage G."/>
            <person name="Marchand G."/>
            <person name="Marquand E."/>
            <person name="Bret-Mestries E."/>
            <person name="Morien E."/>
            <person name="Nambeesan S."/>
            <person name="Nguyen T."/>
            <person name="Pegot-Espagnet P."/>
            <person name="Pouilly N."/>
            <person name="Raftis F."/>
            <person name="Sallet E."/>
            <person name="Schiex T."/>
            <person name="Thomas J."/>
            <person name="Vandecasteele C."/>
            <person name="Vares D."/>
            <person name="Vear F."/>
            <person name="Vautrin S."/>
            <person name="Crespi M."/>
            <person name="Mangin B."/>
            <person name="Burke J.M."/>
            <person name="Salse J."/>
            <person name="Munos S."/>
            <person name="Vincourt P."/>
            <person name="Rieseberg L.H."/>
            <person name="Langlade N.B."/>
        </authorList>
    </citation>
    <scope>NUCLEOTIDE SEQUENCE</scope>
    <source>
        <tissue evidence="2">Leaves</tissue>
    </source>
</reference>
<accession>A0A9K3NYJ8</accession>
<evidence type="ECO:0000313" key="2">
    <source>
        <dbReference type="EMBL" id="KAF5817249.1"/>
    </source>
</evidence>
<comment type="caution">
    <text evidence="2">The sequence shown here is derived from an EMBL/GenBank/DDBJ whole genome shotgun (WGS) entry which is preliminary data.</text>
</comment>
<protein>
    <submittedName>
        <fullName evidence="2">Uncharacterized protein</fullName>
    </submittedName>
</protein>
<name>A0A9K3NYJ8_HELAN</name>
<dbReference type="Proteomes" id="UP000215914">
    <property type="component" value="Unassembled WGS sequence"/>
</dbReference>
<dbReference type="Gramene" id="mRNA:HanXRQr2_Chr02g0050711">
    <property type="protein sequence ID" value="CDS:HanXRQr2_Chr02g0050711.1"/>
    <property type="gene ID" value="HanXRQr2_Chr02g0050711"/>
</dbReference>
<keyword evidence="1" id="KW-0472">Membrane</keyword>
<feature type="transmembrane region" description="Helical" evidence="1">
    <location>
        <begin position="12"/>
        <end position="34"/>
    </location>
</feature>
<proteinExistence type="predicted"/>
<keyword evidence="1" id="KW-1133">Transmembrane helix</keyword>
<gene>
    <name evidence="2" type="ORF">HanXRQr2_Chr02g0050711</name>
</gene>
<keyword evidence="3" id="KW-1185">Reference proteome</keyword>
<organism evidence="2 3">
    <name type="scientific">Helianthus annuus</name>
    <name type="common">Common sunflower</name>
    <dbReference type="NCBI Taxonomy" id="4232"/>
    <lineage>
        <taxon>Eukaryota</taxon>
        <taxon>Viridiplantae</taxon>
        <taxon>Streptophyta</taxon>
        <taxon>Embryophyta</taxon>
        <taxon>Tracheophyta</taxon>
        <taxon>Spermatophyta</taxon>
        <taxon>Magnoliopsida</taxon>
        <taxon>eudicotyledons</taxon>
        <taxon>Gunneridae</taxon>
        <taxon>Pentapetalae</taxon>
        <taxon>asterids</taxon>
        <taxon>campanulids</taxon>
        <taxon>Asterales</taxon>
        <taxon>Asteraceae</taxon>
        <taxon>Asteroideae</taxon>
        <taxon>Heliantheae alliance</taxon>
        <taxon>Heliantheae</taxon>
        <taxon>Helianthus</taxon>
    </lineage>
</organism>
<evidence type="ECO:0000313" key="3">
    <source>
        <dbReference type="Proteomes" id="UP000215914"/>
    </source>
</evidence>
<keyword evidence="1" id="KW-0812">Transmembrane</keyword>